<dbReference type="InterPro" id="IPR011698">
    <property type="entry name" value="GATase_3"/>
</dbReference>
<sequence length="457" mass="50624">MQNVGKLNVPRLVVGGATSGVGKTSITCSIIHALRKRGYSVQPFKVGPDYIDPSYLSAAAGNTARNLDSWIMGDKAVMRSFVKNSTSDISIIEGVMGYYDGFSGASNFSSTHHVASILQTPSILVLDASRTARSIAATALGYTKFHRNSRIAGFILNKIGSKKHEMMCREALATLKIPILGCIPKNQSLSLESRHLGLIPATEQTEIRQKISKMSREISKFIDVDSIALIASKAPMLAYQKETKDKKPQITIAVALDKSFNFYYYDNFDALKRHGAKIEFFSPISDARPPPCSGLYIGGGFPEVLGQPLAKNQMMKKAIRELAEDSMPIYGECGGLMYLTKSIDYEKKKFQMVGLFDAQTSMEKKMVLNYTSGTAISDCVVATKSSQFFGHEFHYSELKSIPKDAKFAYKMTIGTGIKNKKDGLIEYNTLASYMHLYFARSRHASNFVKHCIKYSRR</sequence>
<comment type="cofactor">
    <cofactor evidence="1 7">
        <name>Mg(2+)</name>
        <dbReference type="ChEBI" id="CHEBI:18420"/>
    </cofactor>
</comment>
<keyword evidence="6 7" id="KW-0315">Glutamine amidotransferase</keyword>
<dbReference type="InterPro" id="IPR027417">
    <property type="entry name" value="P-loop_NTPase"/>
</dbReference>
<keyword evidence="7" id="KW-0169">Cobalamin biosynthesis</keyword>
<dbReference type="InterPro" id="IPR029062">
    <property type="entry name" value="Class_I_gatase-like"/>
</dbReference>
<evidence type="ECO:0000256" key="6">
    <source>
        <dbReference type="ARBA" id="ARBA00022962"/>
    </source>
</evidence>
<evidence type="ECO:0000313" key="11">
    <source>
        <dbReference type="Proteomes" id="UP000655759"/>
    </source>
</evidence>
<comment type="caution">
    <text evidence="10">The sequence shown here is derived from an EMBL/GenBank/DDBJ whole genome shotgun (WGS) entry which is preliminary data.</text>
</comment>
<evidence type="ECO:0000259" key="9">
    <source>
        <dbReference type="Pfam" id="PF07685"/>
    </source>
</evidence>
<comment type="miscellaneous">
    <text evidence="7">The a and c carboxylates of cobyrinate are activated for nucleophilic attack via formation of a phosphorylated intermediate by ATP. CbiA catalyzes first the amidation of the c-carboxylate, and then that of the a-carboxylate.</text>
</comment>
<evidence type="ECO:0000256" key="2">
    <source>
        <dbReference type="ARBA" id="ARBA00022598"/>
    </source>
</evidence>
<evidence type="ECO:0000256" key="4">
    <source>
        <dbReference type="ARBA" id="ARBA00022840"/>
    </source>
</evidence>
<feature type="domain" description="CobQ/CobB/MinD/ParA nucleotide binding" evidence="8">
    <location>
        <begin position="13"/>
        <end position="195"/>
    </location>
</feature>
<reference evidence="10" key="1">
    <citation type="submission" date="2021-02" db="EMBL/GenBank/DDBJ databases">
        <authorList>
            <person name="Han P."/>
        </authorList>
    </citation>
    <scope>NUCLEOTIDE SEQUENCE</scope>
    <source>
        <strain evidence="10">Candidatus Nitrosotenuis uzonensis 5A</strain>
    </source>
</reference>
<dbReference type="EMBL" id="CAJNAQ010000002">
    <property type="protein sequence ID" value="CAE6488622.1"/>
    <property type="molecule type" value="Genomic_DNA"/>
</dbReference>
<dbReference type="Gene3D" id="3.40.50.300">
    <property type="entry name" value="P-loop containing nucleotide triphosphate hydrolases"/>
    <property type="match status" value="2"/>
</dbReference>
<dbReference type="SUPFAM" id="SSF52540">
    <property type="entry name" value="P-loop containing nucleoside triphosphate hydrolases"/>
    <property type="match status" value="1"/>
</dbReference>
<dbReference type="GO" id="GO:0005524">
    <property type="term" value="F:ATP binding"/>
    <property type="evidence" value="ECO:0007669"/>
    <property type="project" value="UniProtKB-UniRule"/>
</dbReference>
<keyword evidence="4 7" id="KW-0067">ATP-binding</keyword>
<evidence type="ECO:0000256" key="3">
    <source>
        <dbReference type="ARBA" id="ARBA00022741"/>
    </source>
</evidence>
<gene>
    <name evidence="7 10" type="primary">cbiA</name>
    <name evidence="10" type="ORF">NUZ5A_20480</name>
</gene>
<dbReference type="InterPro" id="IPR004484">
    <property type="entry name" value="CbiA/CobB_synth"/>
</dbReference>
<comment type="catalytic activity">
    <reaction evidence="7">
        <text>cob(II)yrinate + 2 L-glutamine + 2 ATP + 2 H2O = cob(II)yrinate a,c diamide + 2 L-glutamate + 2 ADP + 2 phosphate + 2 H(+)</text>
        <dbReference type="Rhea" id="RHEA:26289"/>
        <dbReference type="ChEBI" id="CHEBI:15377"/>
        <dbReference type="ChEBI" id="CHEBI:15378"/>
        <dbReference type="ChEBI" id="CHEBI:29985"/>
        <dbReference type="ChEBI" id="CHEBI:30616"/>
        <dbReference type="ChEBI" id="CHEBI:43474"/>
        <dbReference type="ChEBI" id="CHEBI:58359"/>
        <dbReference type="ChEBI" id="CHEBI:58537"/>
        <dbReference type="ChEBI" id="CHEBI:58894"/>
        <dbReference type="ChEBI" id="CHEBI:456216"/>
        <dbReference type="EC" id="6.3.5.11"/>
    </reaction>
</comment>
<evidence type="ECO:0000313" key="10">
    <source>
        <dbReference type="EMBL" id="CAE6488622.1"/>
    </source>
</evidence>
<dbReference type="SUPFAM" id="SSF52317">
    <property type="entry name" value="Class I glutamine amidotransferase-like"/>
    <property type="match status" value="1"/>
</dbReference>
<dbReference type="CDD" id="cd03130">
    <property type="entry name" value="GATase1_CobB"/>
    <property type="match status" value="1"/>
</dbReference>
<dbReference type="EC" id="6.3.5.11" evidence="7"/>
<dbReference type="UniPathway" id="UPA00148">
    <property type="reaction ID" value="UER00231"/>
</dbReference>
<comment type="function">
    <text evidence="7">Catalyzes the ATP-dependent amidation of the two carboxylate groups at positions a and c of cobyrinate, using either L-glutamine or ammonia as the nitrogen source.</text>
</comment>
<comment type="pathway">
    <text evidence="7">Cofactor biosynthesis; adenosylcobalamin biosynthesis; cob(II)yrinate a,c-diamide from sirohydrochlorin (anaerobic route): step 10/10.</text>
</comment>
<feature type="site" description="Increases nucleophilicity of active site Cys" evidence="7">
    <location>
        <position position="435"/>
    </location>
</feature>
<dbReference type="Gene3D" id="3.40.50.880">
    <property type="match status" value="1"/>
</dbReference>
<protein>
    <recommendedName>
        <fullName evidence="7">Cobyrinate a,c-diamide synthase</fullName>
        <ecNumber evidence="7">6.3.5.11</ecNumber>
    </recommendedName>
    <alternativeName>
        <fullName evidence="7">Cobyrinic acid a,c-diamide synthetase</fullName>
    </alternativeName>
</protein>
<dbReference type="NCBIfam" id="TIGR00379">
    <property type="entry name" value="cobB"/>
    <property type="match status" value="1"/>
</dbReference>
<keyword evidence="5 7" id="KW-0460">Magnesium</keyword>
<dbReference type="Proteomes" id="UP000655759">
    <property type="component" value="Unassembled WGS sequence"/>
</dbReference>
<feature type="domain" description="CobB/CobQ-like glutamine amidotransferase" evidence="9">
    <location>
        <begin position="251"/>
        <end position="441"/>
    </location>
</feature>
<keyword evidence="2 7" id="KW-0436">Ligase</keyword>
<evidence type="ECO:0000256" key="7">
    <source>
        <dbReference type="HAMAP-Rule" id="MF_00027"/>
    </source>
</evidence>
<dbReference type="Pfam" id="PF01656">
    <property type="entry name" value="CbiA"/>
    <property type="match status" value="1"/>
</dbReference>
<feature type="active site" description="Nucleophile" evidence="7">
    <location>
        <position position="333"/>
    </location>
</feature>
<proteinExistence type="inferred from homology"/>
<organism evidence="10 11">
    <name type="scientific">Candidatus Nitrosotenuis uzonensis</name>
    <dbReference type="NCBI Taxonomy" id="1407055"/>
    <lineage>
        <taxon>Archaea</taxon>
        <taxon>Nitrososphaerota</taxon>
        <taxon>Candidatus Nitrosotenuis</taxon>
    </lineage>
</organism>
<name>A0A812F047_9ARCH</name>
<dbReference type="GO" id="GO:0042242">
    <property type="term" value="F:cobyrinic acid a,c-diamide synthase activity"/>
    <property type="evidence" value="ECO:0007669"/>
    <property type="project" value="UniProtKB-UniRule"/>
</dbReference>
<evidence type="ECO:0000259" key="8">
    <source>
        <dbReference type="Pfam" id="PF01656"/>
    </source>
</evidence>
<dbReference type="NCBIfam" id="NF002204">
    <property type="entry name" value="PRK01077.1"/>
    <property type="match status" value="1"/>
</dbReference>
<dbReference type="InterPro" id="IPR002586">
    <property type="entry name" value="CobQ/CobB/MinD/ParA_Nub-bd_dom"/>
</dbReference>
<dbReference type="PANTHER" id="PTHR43873:SF1">
    <property type="entry name" value="COBYRINATE A,C-DIAMIDE SYNTHASE"/>
    <property type="match status" value="1"/>
</dbReference>
<evidence type="ECO:0000256" key="1">
    <source>
        <dbReference type="ARBA" id="ARBA00001946"/>
    </source>
</evidence>
<dbReference type="PANTHER" id="PTHR43873">
    <property type="entry name" value="COBYRINATE A,C-DIAMIDE SYNTHASE"/>
    <property type="match status" value="1"/>
</dbReference>
<evidence type="ECO:0000256" key="5">
    <source>
        <dbReference type="ARBA" id="ARBA00022842"/>
    </source>
</evidence>
<dbReference type="CDD" id="cd05388">
    <property type="entry name" value="CobB_N"/>
    <property type="match status" value="1"/>
</dbReference>
<comment type="similarity">
    <text evidence="7">Belongs to the CobB/CbiA family.</text>
</comment>
<keyword evidence="3 7" id="KW-0547">Nucleotide-binding</keyword>
<dbReference type="GO" id="GO:0009236">
    <property type="term" value="P:cobalamin biosynthetic process"/>
    <property type="evidence" value="ECO:0007669"/>
    <property type="project" value="UniProtKB-UniRule"/>
</dbReference>
<comment type="domain">
    <text evidence="7">Comprises of two domains. The C-terminal domain contains the binding site for glutamine and catalyzes the hydrolysis of this substrate to glutamate and ammonia. The N-terminal domain is anticipated to bind ATP and cobyrinate and catalyzes the ultimate synthesis of the diamide product. The ammonia produced via the glutaminase domain is probably translocated to the adjacent domain via a molecular tunnel, where it reacts with an activated intermediate.</text>
</comment>
<dbReference type="Pfam" id="PF07685">
    <property type="entry name" value="GATase_3"/>
    <property type="match status" value="1"/>
</dbReference>
<dbReference type="HAMAP" id="MF_00027">
    <property type="entry name" value="CobB_CbiA"/>
    <property type="match status" value="1"/>
</dbReference>
<dbReference type="AlphaFoldDB" id="A0A812F047"/>
<accession>A0A812F047</accession>
<dbReference type="PROSITE" id="PS51274">
    <property type="entry name" value="GATASE_COBBQ"/>
    <property type="match status" value="1"/>
</dbReference>